<evidence type="ECO:0000313" key="9">
    <source>
        <dbReference type="Proteomes" id="UP001576774"/>
    </source>
</evidence>
<keyword evidence="4 5" id="KW-0949">S-adenosyl-L-methionine</keyword>
<accession>A0ABV4X9R8</accession>
<dbReference type="NCBIfam" id="TIGR00050">
    <property type="entry name" value="rRNA_methyl_1"/>
    <property type="match status" value="1"/>
</dbReference>
<keyword evidence="2 5" id="KW-0489">Methyltransferase</keyword>
<name>A0ABV4X9R8_9CYAN</name>
<evidence type="ECO:0000256" key="3">
    <source>
        <dbReference type="ARBA" id="ARBA00022679"/>
    </source>
</evidence>
<comment type="similarity">
    <text evidence="1">Belongs to the class IV-like SAM-binding methyltransferase superfamily. RNA methyltransferase TrmH family.</text>
</comment>
<evidence type="ECO:0000256" key="5">
    <source>
        <dbReference type="RuleBase" id="RU362024"/>
    </source>
</evidence>
<comment type="subunit">
    <text evidence="5">Homodimer.</text>
</comment>
<dbReference type="SUPFAM" id="SSF75217">
    <property type="entry name" value="alpha/beta knot"/>
    <property type="match status" value="1"/>
</dbReference>
<dbReference type="InterPro" id="IPR029028">
    <property type="entry name" value="Alpha/beta_knot_MTases"/>
</dbReference>
<evidence type="ECO:0000256" key="2">
    <source>
        <dbReference type="ARBA" id="ARBA00022603"/>
    </source>
</evidence>
<dbReference type="EC" id="2.1.1.200" evidence="5"/>
<keyword evidence="9" id="KW-1185">Reference proteome</keyword>
<evidence type="ECO:0000256" key="1">
    <source>
        <dbReference type="ARBA" id="ARBA00007228"/>
    </source>
</evidence>
<dbReference type="CDD" id="cd18093">
    <property type="entry name" value="SpoU-like_TrmJ"/>
    <property type="match status" value="1"/>
</dbReference>
<dbReference type="EMBL" id="JBHFNQ010000168">
    <property type="protein sequence ID" value="MFB2879520.1"/>
    <property type="molecule type" value="Genomic_DNA"/>
</dbReference>
<dbReference type="PANTHER" id="PTHR42786">
    <property type="entry name" value="TRNA/RRNA METHYLTRANSFERASE"/>
    <property type="match status" value="1"/>
</dbReference>
<dbReference type="GO" id="GO:0008168">
    <property type="term" value="F:methyltransferase activity"/>
    <property type="evidence" value="ECO:0007669"/>
    <property type="project" value="UniProtKB-KW"/>
</dbReference>
<dbReference type="PANTHER" id="PTHR42786:SF2">
    <property type="entry name" value="TRNA (CYTIDINE_URIDINE-2'-O-)-METHYLTRANSFERASE TRMJ"/>
    <property type="match status" value="1"/>
</dbReference>
<keyword evidence="3" id="KW-0808">Transferase</keyword>
<feature type="domain" description="tRNA/rRNA methyltransferase SpoU type" evidence="7">
    <location>
        <begin position="9"/>
        <end position="156"/>
    </location>
</feature>
<keyword evidence="5" id="KW-0963">Cytoplasm</keyword>
<dbReference type="Gene3D" id="1.10.8.590">
    <property type="match status" value="1"/>
</dbReference>
<feature type="compositionally biased region" description="Gly residues" evidence="6">
    <location>
        <begin position="249"/>
        <end position="259"/>
    </location>
</feature>
<comment type="caution">
    <text evidence="8">The sequence shown here is derived from an EMBL/GenBank/DDBJ whole genome shotgun (WGS) entry which is preliminary data.</text>
</comment>
<evidence type="ECO:0000256" key="4">
    <source>
        <dbReference type="ARBA" id="ARBA00022691"/>
    </source>
</evidence>
<reference evidence="8 9" key="1">
    <citation type="submission" date="2024-09" db="EMBL/GenBank/DDBJ databases">
        <title>Floridaenema gen nov. (Aerosakkonemataceae, Aerosakkonematales ord. nov., Cyanobacteria) from benthic tropical and subtropical fresh waters, with the description of four new species.</title>
        <authorList>
            <person name="Moretto J.A."/>
            <person name="Berthold D.E."/>
            <person name="Lefler F.W."/>
            <person name="Huang I.-S."/>
            <person name="Laughinghouse H. IV."/>
        </authorList>
    </citation>
    <scope>NUCLEOTIDE SEQUENCE [LARGE SCALE GENOMIC DNA]</scope>
    <source>
        <strain evidence="8 9">BLCC-F46</strain>
    </source>
</reference>
<evidence type="ECO:0000256" key="6">
    <source>
        <dbReference type="SAM" id="MobiDB-lite"/>
    </source>
</evidence>
<evidence type="ECO:0000259" key="7">
    <source>
        <dbReference type="Pfam" id="PF00588"/>
    </source>
</evidence>
<dbReference type="GO" id="GO:0032259">
    <property type="term" value="P:methylation"/>
    <property type="evidence" value="ECO:0007669"/>
    <property type="project" value="UniProtKB-KW"/>
</dbReference>
<keyword evidence="5" id="KW-0819">tRNA processing</keyword>
<comment type="subcellular location">
    <subcellularLocation>
        <location evidence="5">Cytoplasm</location>
    </subcellularLocation>
</comment>
<comment type="catalytic activity">
    <reaction evidence="5">
        <text>uridine(32) in tRNA + S-adenosyl-L-methionine = 2'-O-methyluridine(32) in tRNA + S-adenosyl-L-homocysteine + H(+)</text>
        <dbReference type="Rhea" id="RHEA:42936"/>
        <dbReference type="Rhea" id="RHEA-COMP:10107"/>
        <dbReference type="Rhea" id="RHEA-COMP:10290"/>
        <dbReference type="ChEBI" id="CHEBI:15378"/>
        <dbReference type="ChEBI" id="CHEBI:57856"/>
        <dbReference type="ChEBI" id="CHEBI:59789"/>
        <dbReference type="ChEBI" id="CHEBI:65315"/>
        <dbReference type="ChEBI" id="CHEBI:74478"/>
        <dbReference type="EC" id="2.1.1.200"/>
    </reaction>
</comment>
<gene>
    <name evidence="5" type="primary">trmJ</name>
    <name evidence="8" type="ORF">ACE1CC_21910</name>
</gene>
<organism evidence="8 9">
    <name type="scientific">Floridaenema aerugineum BLCC-F46</name>
    <dbReference type="NCBI Taxonomy" id="3153654"/>
    <lineage>
        <taxon>Bacteria</taxon>
        <taxon>Bacillati</taxon>
        <taxon>Cyanobacteriota</taxon>
        <taxon>Cyanophyceae</taxon>
        <taxon>Oscillatoriophycideae</taxon>
        <taxon>Aerosakkonematales</taxon>
        <taxon>Aerosakkonemataceae</taxon>
        <taxon>Floridanema</taxon>
        <taxon>Floridanema aerugineum</taxon>
    </lineage>
</organism>
<dbReference type="InterPro" id="IPR004384">
    <property type="entry name" value="RNA_MeTrfase_TrmJ/LasT"/>
</dbReference>
<dbReference type="Proteomes" id="UP001576774">
    <property type="component" value="Unassembled WGS sequence"/>
</dbReference>
<feature type="region of interest" description="Disordered" evidence="6">
    <location>
        <begin position="249"/>
        <end position="276"/>
    </location>
</feature>
<dbReference type="Pfam" id="PF00588">
    <property type="entry name" value="SpoU_methylase"/>
    <property type="match status" value="1"/>
</dbReference>
<dbReference type="PIRSF" id="PIRSF004808">
    <property type="entry name" value="LasT"/>
    <property type="match status" value="1"/>
</dbReference>
<evidence type="ECO:0000313" key="8">
    <source>
        <dbReference type="EMBL" id="MFB2879520.1"/>
    </source>
</evidence>
<sequence>MDETALARIKIVLVRPLGALNVGSVARVMKNMGVSQLVLVEPQCDPLGEEARKMALHALDVLEAARIVESIPEALTGCQRAIATSARSRHLSVIPENPRTALPWLFGADSSALIFGPEDKGLSNEDLKYAQRFVQIPSSPVYPSLNLAQAVAVCCYELYQNCLENQGVVETYLEEKTTEDTTASLDALERYYQQLESLLLKIGYLYPHTAESRMVKFRLLFNRAQPSANEVAMLKGIISQMEWALGRGAGEQGSRGAGEQGNSSLTPNPYPLPPNP</sequence>
<dbReference type="InterPro" id="IPR001537">
    <property type="entry name" value="SpoU_MeTrfase"/>
</dbReference>
<dbReference type="InterPro" id="IPR029026">
    <property type="entry name" value="tRNA_m1G_MTases_N"/>
</dbReference>
<protein>
    <recommendedName>
        <fullName evidence="5">tRNA (cytidine/uridine-2'-O-)-methyltransferase TrmJ</fullName>
        <ecNumber evidence="5">2.1.1.200</ecNumber>
    </recommendedName>
    <alternativeName>
        <fullName evidence="5">tRNA (cytidine(32)/uridine(32)-2'-O)-methyltransferase</fullName>
    </alternativeName>
    <alternativeName>
        <fullName evidence="5">tRNA Cm32/Um32 methyltransferase</fullName>
    </alternativeName>
</protein>
<proteinExistence type="inferred from homology"/>
<dbReference type="RefSeq" id="WP_413272558.1">
    <property type="nucleotide sequence ID" value="NZ_JBHFNQ010000168.1"/>
</dbReference>
<dbReference type="Gene3D" id="3.40.1280.10">
    <property type="match status" value="1"/>
</dbReference>
<comment type="catalytic activity">
    <reaction evidence="5">
        <text>cytidine(32) in tRNA + S-adenosyl-L-methionine = 2'-O-methylcytidine(32) in tRNA + S-adenosyl-L-homocysteine + H(+)</text>
        <dbReference type="Rhea" id="RHEA:42932"/>
        <dbReference type="Rhea" id="RHEA-COMP:10288"/>
        <dbReference type="Rhea" id="RHEA-COMP:10289"/>
        <dbReference type="ChEBI" id="CHEBI:15378"/>
        <dbReference type="ChEBI" id="CHEBI:57856"/>
        <dbReference type="ChEBI" id="CHEBI:59789"/>
        <dbReference type="ChEBI" id="CHEBI:74495"/>
        <dbReference type="ChEBI" id="CHEBI:82748"/>
        <dbReference type="EC" id="2.1.1.200"/>
    </reaction>
</comment>
<comment type="function">
    <text evidence="5">Catalyzes the formation of 2'O-methylated cytidine (Cm32) or 2'O-methylated uridine (Um32) at position 32 in tRNA.</text>
</comment>